<dbReference type="AlphaFoldDB" id="A0A395NKX7"/>
<reference evidence="2 3" key="1">
    <citation type="journal article" date="2018" name="PLoS Pathog.">
        <title>Evolution of structural diversity of trichothecenes, a family of toxins produced by plant pathogenic and entomopathogenic fungi.</title>
        <authorList>
            <person name="Proctor R.H."/>
            <person name="McCormick S.P."/>
            <person name="Kim H.S."/>
            <person name="Cardoza R.E."/>
            <person name="Stanley A.M."/>
            <person name="Lindo L."/>
            <person name="Kelly A."/>
            <person name="Brown D.W."/>
            <person name="Lee T."/>
            <person name="Vaughan M.M."/>
            <person name="Alexander N.J."/>
            <person name="Busman M."/>
            <person name="Gutierrez S."/>
        </authorList>
    </citation>
    <scope>NUCLEOTIDE SEQUENCE [LARGE SCALE GENOMIC DNA]</scope>
    <source>
        <strain evidence="2 3">IBT 40837</strain>
    </source>
</reference>
<protein>
    <submittedName>
        <fullName evidence="2">Uncharacterized protein</fullName>
    </submittedName>
</protein>
<sequence>MPQATPFARNLSVSPIRVVVVAAVGAVVHSLFSSLPSPLFVLAFPLPNTITTIITVIIPLTYPIRPKPAPSLLIPVSRKLSRYGQRSPSSPPLLGQMTRSYCPSSYGIVQIVARAVGWMTSVTTLVILAFIINQWSDKGGAIAAGLVGSAIAILNDSWTVVAKLDRALGFRPLTPARALLHDLFSLAISLGGIVMIIFSRYTYHADGFAALDSDSSPQITSGDGDPDVISREGFSQNRMLAIAVWMLTAVVHDHAHGGEK</sequence>
<keyword evidence="1" id="KW-0472">Membrane</keyword>
<name>A0A395NKX7_TRIAR</name>
<feature type="transmembrane region" description="Helical" evidence="1">
    <location>
        <begin position="39"/>
        <end position="62"/>
    </location>
</feature>
<keyword evidence="1" id="KW-0812">Transmembrane</keyword>
<organism evidence="2 3">
    <name type="scientific">Trichoderma arundinaceum</name>
    <dbReference type="NCBI Taxonomy" id="490622"/>
    <lineage>
        <taxon>Eukaryota</taxon>
        <taxon>Fungi</taxon>
        <taxon>Dikarya</taxon>
        <taxon>Ascomycota</taxon>
        <taxon>Pezizomycotina</taxon>
        <taxon>Sordariomycetes</taxon>
        <taxon>Hypocreomycetidae</taxon>
        <taxon>Hypocreales</taxon>
        <taxon>Hypocreaceae</taxon>
        <taxon>Trichoderma</taxon>
    </lineage>
</organism>
<feature type="transmembrane region" description="Helical" evidence="1">
    <location>
        <begin position="139"/>
        <end position="158"/>
    </location>
</feature>
<gene>
    <name evidence="2" type="ORF">TARUN_5589</name>
</gene>
<dbReference type="OrthoDB" id="4940254at2759"/>
<accession>A0A395NKX7</accession>
<keyword evidence="3" id="KW-1185">Reference proteome</keyword>
<keyword evidence="1" id="KW-1133">Transmembrane helix</keyword>
<evidence type="ECO:0000313" key="3">
    <source>
        <dbReference type="Proteomes" id="UP000266272"/>
    </source>
</evidence>
<feature type="transmembrane region" description="Helical" evidence="1">
    <location>
        <begin position="12"/>
        <end position="32"/>
    </location>
</feature>
<feature type="transmembrane region" description="Helical" evidence="1">
    <location>
        <begin position="111"/>
        <end position="132"/>
    </location>
</feature>
<evidence type="ECO:0000313" key="2">
    <source>
        <dbReference type="EMBL" id="RFU76649.1"/>
    </source>
</evidence>
<proteinExistence type="predicted"/>
<feature type="transmembrane region" description="Helical" evidence="1">
    <location>
        <begin position="178"/>
        <end position="198"/>
    </location>
</feature>
<dbReference type="EMBL" id="PXOA01000333">
    <property type="protein sequence ID" value="RFU76649.1"/>
    <property type="molecule type" value="Genomic_DNA"/>
</dbReference>
<dbReference type="Proteomes" id="UP000266272">
    <property type="component" value="Unassembled WGS sequence"/>
</dbReference>
<evidence type="ECO:0000256" key="1">
    <source>
        <dbReference type="SAM" id="Phobius"/>
    </source>
</evidence>
<comment type="caution">
    <text evidence="2">The sequence shown here is derived from an EMBL/GenBank/DDBJ whole genome shotgun (WGS) entry which is preliminary data.</text>
</comment>